<dbReference type="Proteomes" id="UP000237423">
    <property type="component" value="Unassembled WGS sequence"/>
</dbReference>
<accession>A0A2S5CMP9</accession>
<protein>
    <recommendedName>
        <fullName evidence="3">Class I SAM-dependent methyltransferase</fullName>
    </recommendedName>
</protein>
<dbReference type="EMBL" id="PGFZ01000004">
    <property type="protein sequence ID" value="POZ52099.1"/>
    <property type="molecule type" value="Genomic_DNA"/>
</dbReference>
<gene>
    <name evidence="1" type="ORF">AADEFJLK_02321</name>
</gene>
<evidence type="ECO:0008006" key="3">
    <source>
        <dbReference type="Google" id="ProtNLM"/>
    </source>
</evidence>
<reference evidence="1 2" key="1">
    <citation type="submission" date="2017-11" db="EMBL/GenBank/DDBJ databases">
        <title>Draft Genome Sequence of Methylobacter psychrotolerans Sph1T, an Obligate Methanotroph from Low-Temperature Environments.</title>
        <authorList>
            <person name="Oshkin I.Y."/>
            <person name="Miroshnikov K."/>
            <person name="Belova S.E."/>
            <person name="Korzhenkov A."/>
            <person name="Toshchakov S.V."/>
            <person name="Dedysh S.N."/>
        </authorList>
    </citation>
    <scope>NUCLEOTIDE SEQUENCE [LARGE SCALE GENOMIC DNA]</scope>
    <source>
        <strain evidence="1 2">Sph1</strain>
    </source>
</reference>
<dbReference type="Pfam" id="PF13489">
    <property type="entry name" value="Methyltransf_23"/>
    <property type="match status" value="1"/>
</dbReference>
<comment type="caution">
    <text evidence="1">The sequence shown here is derived from an EMBL/GenBank/DDBJ whole genome shotgun (WGS) entry which is preliminary data.</text>
</comment>
<name>A0A2S5CMP9_9GAMM</name>
<dbReference type="RefSeq" id="WP_103974371.1">
    <property type="nucleotide sequence ID" value="NZ_PGFZ01000004.1"/>
</dbReference>
<proteinExistence type="predicted"/>
<evidence type="ECO:0000313" key="2">
    <source>
        <dbReference type="Proteomes" id="UP000237423"/>
    </source>
</evidence>
<sequence>MKLIKKSYRYFEVIVKSWIAVGMTLILRTHTERWKKVALSGVPSWDARNKKISSFIPSGSSVIDIGCGAQTLKAYLSEGCSYQPCDIFKSTPDVIVCDFNAGQLVSTDRRYSHVICSGVLEYIRDPKRFINNVSSLGDYIIISYNLFLPSQSKRHRMVKNWVNHFTQAELDALFEELGIVSTLLHKSENSECIYILELKKL</sequence>
<dbReference type="InterPro" id="IPR029063">
    <property type="entry name" value="SAM-dependent_MTases_sf"/>
</dbReference>
<organism evidence="1 2">
    <name type="scientific">Methylovulum psychrotolerans</name>
    <dbReference type="NCBI Taxonomy" id="1704499"/>
    <lineage>
        <taxon>Bacteria</taxon>
        <taxon>Pseudomonadati</taxon>
        <taxon>Pseudomonadota</taxon>
        <taxon>Gammaproteobacteria</taxon>
        <taxon>Methylococcales</taxon>
        <taxon>Methylococcaceae</taxon>
        <taxon>Methylovulum</taxon>
    </lineage>
</organism>
<dbReference type="SUPFAM" id="SSF53335">
    <property type="entry name" value="S-adenosyl-L-methionine-dependent methyltransferases"/>
    <property type="match status" value="1"/>
</dbReference>
<evidence type="ECO:0000313" key="1">
    <source>
        <dbReference type="EMBL" id="POZ52099.1"/>
    </source>
</evidence>
<dbReference type="Gene3D" id="3.40.50.150">
    <property type="entry name" value="Vaccinia Virus protein VP39"/>
    <property type="match status" value="1"/>
</dbReference>
<dbReference type="AlphaFoldDB" id="A0A2S5CMP9"/>